<comment type="caution">
    <text evidence="2">The sequence shown here is derived from an EMBL/GenBank/DDBJ whole genome shotgun (WGS) entry which is preliminary data.</text>
</comment>
<dbReference type="Gene3D" id="3.40.50.2000">
    <property type="entry name" value="Glycogen Phosphorylase B"/>
    <property type="match status" value="1"/>
</dbReference>
<organism evidence="2 3">
    <name type="scientific">Paenibacillus pini JCM 16418</name>
    <dbReference type="NCBI Taxonomy" id="1236976"/>
    <lineage>
        <taxon>Bacteria</taxon>
        <taxon>Bacillati</taxon>
        <taxon>Bacillota</taxon>
        <taxon>Bacilli</taxon>
        <taxon>Bacillales</taxon>
        <taxon>Paenibacillaceae</taxon>
        <taxon>Paenibacillus</taxon>
    </lineage>
</organism>
<dbReference type="SUPFAM" id="SSF53756">
    <property type="entry name" value="UDP-Glycosyltransferase/glycogen phosphorylase"/>
    <property type="match status" value="1"/>
</dbReference>
<name>W7YZL7_9BACL</name>
<proteinExistence type="predicted"/>
<dbReference type="Pfam" id="PF00534">
    <property type="entry name" value="Glycos_transf_1"/>
    <property type="match status" value="1"/>
</dbReference>
<accession>W7YZL7</accession>
<dbReference type="AlphaFoldDB" id="W7YZL7"/>
<dbReference type="eggNOG" id="COG0438">
    <property type="taxonomic scope" value="Bacteria"/>
</dbReference>
<dbReference type="EMBL" id="BAVZ01000018">
    <property type="protein sequence ID" value="GAF10076.1"/>
    <property type="molecule type" value="Genomic_DNA"/>
</dbReference>
<sequence length="334" mass="38993">MLRKVGLVMRKIQFTENQGPRVFADRLQQIGRELGVDIVFISPERHVSGHDWLPGFEHEKGDLVNYDIVLEQIEKHRIDHVIYTVSGFTYLKMFLKNSVLFPHSFPDPALTGYEMMKPFYQIVDKAIVQTEFLKTELSRNFGVNDVDVIPIGFSEALAERHFDPSQIVHNRILWIGRDEENRRPDLVLNYARLNPDKEIYMVFGGERYRESMKKYDIPSNVKLQFALSQDEIFALMNSSKVYWSCSKFDTFAMPLTEALAMGKIVVKPEHPCYNHISSRHSFAGNEKNWFELVNMAAASPMSHSMDNRYYAFDQFSSRVMKEGYKDFFDGWLRE</sequence>
<keyword evidence="3" id="KW-1185">Reference proteome</keyword>
<dbReference type="Proteomes" id="UP000019364">
    <property type="component" value="Unassembled WGS sequence"/>
</dbReference>
<dbReference type="STRING" id="1236976.JCM16418_4249"/>
<evidence type="ECO:0000313" key="3">
    <source>
        <dbReference type="Proteomes" id="UP000019364"/>
    </source>
</evidence>
<feature type="domain" description="Glycosyl transferase family 1" evidence="1">
    <location>
        <begin position="170"/>
        <end position="267"/>
    </location>
</feature>
<evidence type="ECO:0000259" key="1">
    <source>
        <dbReference type="Pfam" id="PF00534"/>
    </source>
</evidence>
<evidence type="ECO:0000313" key="2">
    <source>
        <dbReference type="EMBL" id="GAF10076.1"/>
    </source>
</evidence>
<reference evidence="2 3" key="1">
    <citation type="journal article" date="2014" name="Genome Announc.">
        <title>Draft Genome Sequence of Paenibacillus pini JCM 16418T, Isolated from the Rhizosphere of Pine Tree.</title>
        <authorList>
            <person name="Yuki M."/>
            <person name="Oshima K."/>
            <person name="Suda W."/>
            <person name="Oshida Y."/>
            <person name="Kitamura K."/>
            <person name="Iida Y."/>
            <person name="Hattori M."/>
            <person name="Ohkuma M."/>
        </authorList>
    </citation>
    <scope>NUCLEOTIDE SEQUENCE [LARGE SCALE GENOMIC DNA]</scope>
    <source>
        <strain evidence="2 3">JCM 16418</strain>
    </source>
</reference>
<protein>
    <recommendedName>
        <fullName evidence="1">Glycosyl transferase family 1 domain-containing protein</fullName>
    </recommendedName>
</protein>
<dbReference type="InterPro" id="IPR001296">
    <property type="entry name" value="Glyco_trans_1"/>
</dbReference>
<gene>
    <name evidence="2" type="ORF">JCM16418_4249</name>
</gene>
<dbReference type="GO" id="GO:0016757">
    <property type="term" value="F:glycosyltransferase activity"/>
    <property type="evidence" value="ECO:0007669"/>
    <property type="project" value="InterPro"/>
</dbReference>